<name>A0AAV7KF16_9METZ</name>
<dbReference type="AlphaFoldDB" id="A0AAV7KF16"/>
<dbReference type="EMBL" id="JAKMXF010000085">
    <property type="protein sequence ID" value="KAI6658669.1"/>
    <property type="molecule type" value="Genomic_DNA"/>
</dbReference>
<accession>A0AAV7KF16</accession>
<proteinExistence type="predicted"/>
<protein>
    <submittedName>
        <fullName evidence="1">Uncharacterized protein</fullName>
    </submittedName>
</protein>
<evidence type="ECO:0000313" key="2">
    <source>
        <dbReference type="Proteomes" id="UP001165289"/>
    </source>
</evidence>
<keyword evidence="2" id="KW-1185">Reference proteome</keyword>
<evidence type="ECO:0000313" key="1">
    <source>
        <dbReference type="EMBL" id="KAI6658669.1"/>
    </source>
</evidence>
<gene>
    <name evidence="1" type="ORF">LOD99_11015</name>
</gene>
<organism evidence="1 2">
    <name type="scientific">Oopsacas minuta</name>
    <dbReference type="NCBI Taxonomy" id="111878"/>
    <lineage>
        <taxon>Eukaryota</taxon>
        <taxon>Metazoa</taxon>
        <taxon>Porifera</taxon>
        <taxon>Hexactinellida</taxon>
        <taxon>Hexasterophora</taxon>
        <taxon>Lyssacinosida</taxon>
        <taxon>Leucopsacidae</taxon>
        <taxon>Oopsacas</taxon>
    </lineage>
</organism>
<reference evidence="1 2" key="1">
    <citation type="journal article" date="2023" name="BMC Biol.">
        <title>The compact genome of the sponge Oopsacas minuta (Hexactinellida) is lacking key metazoan core genes.</title>
        <authorList>
            <person name="Santini S."/>
            <person name="Schenkelaars Q."/>
            <person name="Jourda C."/>
            <person name="Duchesne M."/>
            <person name="Belahbib H."/>
            <person name="Rocher C."/>
            <person name="Selva M."/>
            <person name="Riesgo A."/>
            <person name="Vervoort M."/>
            <person name="Leys S.P."/>
            <person name="Kodjabachian L."/>
            <person name="Le Bivic A."/>
            <person name="Borchiellini C."/>
            <person name="Claverie J.M."/>
            <person name="Renard E."/>
        </authorList>
    </citation>
    <scope>NUCLEOTIDE SEQUENCE [LARGE SCALE GENOMIC DNA]</scope>
    <source>
        <strain evidence="1">SPO-2</strain>
    </source>
</reference>
<comment type="caution">
    <text evidence="1">The sequence shown here is derived from an EMBL/GenBank/DDBJ whole genome shotgun (WGS) entry which is preliminary data.</text>
</comment>
<sequence length="102" mass="11642">MQPEMRSVEIIKVEVCNEVEIFLCALSEESVNEKFLQTSIYIVVRLFKSVLYNLDYQVEELKVRLTIVCLAIIGKITGAPSPYRFNIFLLLGNLGSYTSRSC</sequence>
<dbReference type="Proteomes" id="UP001165289">
    <property type="component" value="Unassembled WGS sequence"/>
</dbReference>